<dbReference type="PANTHER" id="PTHR13754">
    <property type="entry name" value="METALLO-BETA-LACTAMASE SUPERFAMILY PROTEIN"/>
    <property type="match status" value="1"/>
</dbReference>
<dbReference type="Gene3D" id="3.60.15.10">
    <property type="entry name" value="Ribonuclease Z/Hydroxyacylglutathione hydrolase-like"/>
    <property type="match status" value="1"/>
</dbReference>
<keyword evidence="4" id="KW-1185">Reference proteome</keyword>
<dbReference type="Proteomes" id="UP001239782">
    <property type="component" value="Chromosome"/>
</dbReference>
<feature type="transmembrane region" description="Helical" evidence="1">
    <location>
        <begin position="21"/>
        <end position="38"/>
    </location>
</feature>
<proteinExistence type="predicted"/>
<protein>
    <submittedName>
        <fullName evidence="3">MBL fold metallo-hydrolase</fullName>
    </submittedName>
</protein>
<organism evidence="3 4">
    <name type="scientific">Pleionea litopenaei</name>
    <dbReference type="NCBI Taxonomy" id="3070815"/>
    <lineage>
        <taxon>Bacteria</taxon>
        <taxon>Pseudomonadati</taxon>
        <taxon>Pseudomonadota</taxon>
        <taxon>Gammaproteobacteria</taxon>
        <taxon>Oceanospirillales</taxon>
        <taxon>Pleioneaceae</taxon>
        <taxon>Pleionea</taxon>
    </lineage>
</organism>
<dbReference type="KEGG" id="plei:Q9312_06820"/>
<dbReference type="AlphaFoldDB" id="A0AA51RW26"/>
<dbReference type="SUPFAM" id="SSF56281">
    <property type="entry name" value="Metallo-hydrolase/oxidoreductase"/>
    <property type="match status" value="1"/>
</dbReference>
<accession>A0AA51RW26</accession>
<keyword evidence="1" id="KW-0812">Transmembrane</keyword>
<dbReference type="InterPro" id="IPR052926">
    <property type="entry name" value="Metallo-beta-lactamase_dom"/>
</dbReference>
<dbReference type="InterPro" id="IPR001279">
    <property type="entry name" value="Metallo-B-lactamas"/>
</dbReference>
<evidence type="ECO:0000256" key="1">
    <source>
        <dbReference type="SAM" id="Phobius"/>
    </source>
</evidence>
<reference evidence="3 4" key="1">
    <citation type="submission" date="2023-08" db="EMBL/GenBank/DDBJ databases">
        <title>Pleionea litopenaei sp. nov., isolated from stomach of juvenile Litopenaeus vannamei.</title>
        <authorList>
            <person name="Rho A.M."/>
            <person name="Hwang C.Y."/>
        </authorList>
    </citation>
    <scope>NUCLEOTIDE SEQUENCE [LARGE SCALE GENOMIC DNA]</scope>
    <source>
        <strain evidence="3 4">HL-JVS1</strain>
    </source>
</reference>
<feature type="domain" description="Metallo-beta-lactamase" evidence="2">
    <location>
        <begin position="76"/>
        <end position="135"/>
    </location>
</feature>
<gene>
    <name evidence="3" type="ORF">Q9312_06820</name>
</gene>
<dbReference type="CDD" id="cd07713">
    <property type="entry name" value="DHPS-like_MBL-fold"/>
    <property type="match status" value="1"/>
</dbReference>
<keyword evidence="1" id="KW-1133">Transmembrane helix</keyword>
<evidence type="ECO:0000313" key="4">
    <source>
        <dbReference type="Proteomes" id="UP001239782"/>
    </source>
</evidence>
<dbReference type="PANTHER" id="PTHR13754:SF13">
    <property type="entry name" value="METALLO-BETA-LACTAMASE SUPERFAMILY PROTEIN (AFU_ORTHOLOGUE AFUA_3G07630)"/>
    <property type="match status" value="1"/>
</dbReference>
<dbReference type="InterPro" id="IPR041712">
    <property type="entry name" value="DHPS-like_MBL-fold"/>
</dbReference>
<dbReference type="RefSeq" id="WP_309203837.1">
    <property type="nucleotide sequence ID" value="NZ_CP133548.1"/>
</dbReference>
<evidence type="ECO:0000259" key="2">
    <source>
        <dbReference type="Pfam" id="PF00753"/>
    </source>
</evidence>
<dbReference type="Pfam" id="PF00753">
    <property type="entry name" value="Lactamase_B"/>
    <property type="match status" value="1"/>
</dbReference>
<keyword evidence="1" id="KW-0472">Membrane</keyword>
<sequence length="342" mass="38126">MLKDFNCELRICSSSICSTRVISIRICSIYFVLMFWAVCFHNNLTAQQTPKRQVSDLKITTLSTMLADRGHGEWGYSALVEVGQKKILFDTGRYPETVLNNAQRLGIDLSEVEDVVLSHNHGDHTGGVLYLREHLKSINPTAISRIHVGKGIFTKRVGRPHSMQVLKDSLEADGVEFKIYDSVQEIFPGVWLTGNVPRKYDEKNYNPNSKLETKQGEVVDIVAEDMSLFINTTKGIVLLSGCGHSGIINTMALIQSRFKEKKITTAIGGFHLLRASDEQLKWTANQLKLFGLQQMNGAHCTGINSLVQLRDLMKGSRQNYVVGSVGDLFTLEQGIRPGAIAR</sequence>
<dbReference type="InterPro" id="IPR036866">
    <property type="entry name" value="RibonucZ/Hydroxyglut_hydro"/>
</dbReference>
<dbReference type="GO" id="GO:0016740">
    <property type="term" value="F:transferase activity"/>
    <property type="evidence" value="ECO:0007669"/>
    <property type="project" value="TreeGrafter"/>
</dbReference>
<dbReference type="EMBL" id="CP133548">
    <property type="protein sequence ID" value="WMS88620.1"/>
    <property type="molecule type" value="Genomic_DNA"/>
</dbReference>
<name>A0AA51RW26_9GAMM</name>
<evidence type="ECO:0000313" key="3">
    <source>
        <dbReference type="EMBL" id="WMS88620.1"/>
    </source>
</evidence>